<dbReference type="PANTHER" id="PTHR43685:SF11">
    <property type="entry name" value="GLYCOSYLTRANSFERASE TAGX-RELATED"/>
    <property type="match status" value="1"/>
</dbReference>
<keyword evidence="1" id="KW-0472">Membrane</keyword>
<keyword evidence="1" id="KW-0812">Transmembrane</keyword>
<gene>
    <name evidence="3" type="ORF">COW82_01400</name>
</gene>
<reference evidence="3 4" key="1">
    <citation type="submission" date="2017-09" db="EMBL/GenBank/DDBJ databases">
        <title>Depth-based differentiation of microbial function through sediment-hosted aquifers and enrichment of novel symbionts in the deep terrestrial subsurface.</title>
        <authorList>
            <person name="Probst A.J."/>
            <person name="Ladd B."/>
            <person name="Jarett J.K."/>
            <person name="Geller-Mcgrath D.E."/>
            <person name="Sieber C.M."/>
            <person name="Emerson J.B."/>
            <person name="Anantharaman K."/>
            <person name="Thomas B.C."/>
            <person name="Malmstrom R."/>
            <person name="Stieglmeier M."/>
            <person name="Klingl A."/>
            <person name="Woyke T."/>
            <person name="Ryan C.M."/>
            <person name="Banfield J.F."/>
        </authorList>
    </citation>
    <scope>NUCLEOTIDE SEQUENCE [LARGE SCALE GENOMIC DNA]</scope>
    <source>
        <strain evidence="3">CG22_combo_CG10-13_8_21_14_all_43_18</strain>
    </source>
</reference>
<organism evidence="3 4">
    <name type="scientific">Candidatus Campbellbacteria bacterium CG22_combo_CG10-13_8_21_14_all_43_18</name>
    <dbReference type="NCBI Taxonomy" id="1974530"/>
    <lineage>
        <taxon>Bacteria</taxon>
        <taxon>Candidatus Campbelliibacteriota</taxon>
    </lineage>
</organism>
<protein>
    <recommendedName>
        <fullName evidence="2">Glycosyltransferase 2-like domain-containing protein</fullName>
    </recommendedName>
</protein>
<dbReference type="InterPro" id="IPR001173">
    <property type="entry name" value="Glyco_trans_2-like"/>
</dbReference>
<dbReference type="InterPro" id="IPR050834">
    <property type="entry name" value="Glycosyltransf_2"/>
</dbReference>
<dbReference type="EMBL" id="PCTS01000019">
    <property type="protein sequence ID" value="PIP86575.1"/>
    <property type="molecule type" value="Genomic_DNA"/>
</dbReference>
<keyword evidence="1" id="KW-1133">Transmembrane helix</keyword>
<proteinExistence type="predicted"/>
<dbReference type="Gene3D" id="3.90.550.10">
    <property type="entry name" value="Spore Coat Polysaccharide Biosynthesis Protein SpsA, Chain A"/>
    <property type="match status" value="1"/>
</dbReference>
<evidence type="ECO:0000256" key="1">
    <source>
        <dbReference type="SAM" id="Phobius"/>
    </source>
</evidence>
<evidence type="ECO:0000313" key="4">
    <source>
        <dbReference type="Proteomes" id="UP000231276"/>
    </source>
</evidence>
<dbReference type="Proteomes" id="UP000231276">
    <property type="component" value="Unassembled WGS sequence"/>
</dbReference>
<sequence>SVKSVLEQSYKDLELIIVDDGSTDNTEELVKKWQKEDSRIRCIKHKENKGLAAGRNTGARAARYDFIANQDSDDLWLPQKLEREVKILSAAGSKVGVAYSRVVKKMRGGEKIYIPSDGHHPKEGDIHRKLLEANFITMQTSLMKKECFERVGGFDETLRDIEDWDFWIRVSKYYKFIYIPEIGVEIEIFLDSLTSNQKKRLGGREDIFLKHYDEFKRYPVIFSKHAYSVGHTYALMGDRDKAGKYLGESFRAGPFSIKTALAFFLVLFLPIRLYKKIVKSIRILHLR</sequence>
<feature type="transmembrane region" description="Helical" evidence="1">
    <location>
        <begin position="255"/>
        <end position="274"/>
    </location>
</feature>
<accession>A0A2H0DWM0</accession>
<feature type="domain" description="Glycosyltransferase 2-like" evidence="2">
    <location>
        <begin position="2"/>
        <end position="151"/>
    </location>
</feature>
<dbReference type="SUPFAM" id="SSF53448">
    <property type="entry name" value="Nucleotide-diphospho-sugar transferases"/>
    <property type="match status" value="1"/>
</dbReference>
<evidence type="ECO:0000313" key="3">
    <source>
        <dbReference type="EMBL" id="PIP86575.1"/>
    </source>
</evidence>
<dbReference type="PANTHER" id="PTHR43685">
    <property type="entry name" value="GLYCOSYLTRANSFERASE"/>
    <property type="match status" value="1"/>
</dbReference>
<name>A0A2H0DWM0_9BACT</name>
<dbReference type="Pfam" id="PF00535">
    <property type="entry name" value="Glycos_transf_2"/>
    <property type="match status" value="1"/>
</dbReference>
<feature type="non-terminal residue" evidence="3">
    <location>
        <position position="1"/>
    </location>
</feature>
<comment type="caution">
    <text evidence="3">The sequence shown here is derived from an EMBL/GenBank/DDBJ whole genome shotgun (WGS) entry which is preliminary data.</text>
</comment>
<dbReference type="AlphaFoldDB" id="A0A2H0DWM0"/>
<evidence type="ECO:0000259" key="2">
    <source>
        <dbReference type="Pfam" id="PF00535"/>
    </source>
</evidence>
<dbReference type="InterPro" id="IPR029044">
    <property type="entry name" value="Nucleotide-diphossugar_trans"/>
</dbReference>